<keyword evidence="2" id="KW-0812">Transmembrane</keyword>
<feature type="region of interest" description="Disordered" evidence="1">
    <location>
        <begin position="1"/>
        <end position="26"/>
    </location>
</feature>
<organism evidence="4 5">
    <name type="scientific">Mycena metata</name>
    <dbReference type="NCBI Taxonomy" id="1033252"/>
    <lineage>
        <taxon>Eukaryota</taxon>
        <taxon>Fungi</taxon>
        <taxon>Dikarya</taxon>
        <taxon>Basidiomycota</taxon>
        <taxon>Agaricomycotina</taxon>
        <taxon>Agaricomycetes</taxon>
        <taxon>Agaricomycetidae</taxon>
        <taxon>Agaricales</taxon>
        <taxon>Marasmiineae</taxon>
        <taxon>Mycenaceae</taxon>
        <taxon>Mycena</taxon>
    </lineage>
</organism>
<comment type="caution">
    <text evidence="4">The sequence shown here is derived from an EMBL/GenBank/DDBJ whole genome shotgun (WGS) entry which is preliminary data.</text>
</comment>
<evidence type="ECO:0000313" key="4">
    <source>
        <dbReference type="EMBL" id="KAJ7769436.1"/>
    </source>
</evidence>
<dbReference type="AlphaFoldDB" id="A0AAD7JSN9"/>
<evidence type="ECO:0000256" key="1">
    <source>
        <dbReference type="SAM" id="MobiDB-lite"/>
    </source>
</evidence>
<accession>A0AAD7JSN9</accession>
<feature type="transmembrane region" description="Helical" evidence="2">
    <location>
        <begin position="121"/>
        <end position="145"/>
    </location>
</feature>
<gene>
    <name evidence="4" type="ORF">B0H16DRAFT_1452625</name>
</gene>
<evidence type="ECO:0000313" key="5">
    <source>
        <dbReference type="Proteomes" id="UP001215598"/>
    </source>
</evidence>
<keyword evidence="2" id="KW-1133">Transmembrane helix</keyword>
<reference evidence="4" key="1">
    <citation type="submission" date="2023-03" db="EMBL/GenBank/DDBJ databases">
        <title>Massive genome expansion in bonnet fungi (Mycena s.s.) driven by repeated elements and novel gene families across ecological guilds.</title>
        <authorList>
            <consortium name="Lawrence Berkeley National Laboratory"/>
            <person name="Harder C.B."/>
            <person name="Miyauchi S."/>
            <person name="Viragh M."/>
            <person name="Kuo A."/>
            <person name="Thoen E."/>
            <person name="Andreopoulos B."/>
            <person name="Lu D."/>
            <person name="Skrede I."/>
            <person name="Drula E."/>
            <person name="Henrissat B."/>
            <person name="Morin E."/>
            <person name="Kohler A."/>
            <person name="Barry K."/>
            <person name="LaButti K."/>
            <person name="Morin E."/>
            <person name="Salamov A."/>
            <person name="Lipzen A."/>
            <person name="Mereny Z."/>
            <person name="Hegedus B."/>
            <person name="Baldrian P."/>
            <person name="Stursova M."/>
            <person name="Weitz H."/>
            <person name="Taylor A."/>
            <person name="Grigoriev I.V."/>
            <person name="Nagy L.G."/>
            <person name="Martin F."/>
            <person name="Kauserud H."/>
        </authorList>
    </citation>
    <scope>NUCLEOTIDE SEQUENCE</scope>
    <source>
        <strain evidence="4">CBHHK182m</strain>
    </source>
</reference>
<keyword evidence="5" id="KW-1185">Reference proteome</keyword>
<evidence type="ECO:0000259" key="3">
    <source>
        <dbReference type="Pfam" id="PF20153"/>
    </source>
</evidence>
<dbReference type="Proteomes" id="UP001215598">
    <property type="component" value="Unassembled WGS sequence"/>
</dbReference>
<name>A0AAD7JSN9_9AGAR</name>
<dbReference type="InterPro" id="IPR045338">
    <property type="entry name" value="DUF6535"/>
</dbReference>
<keyword evidence="2" id="KW-0472">Membrane</keyword>
<protein>
    <recommendedName>
        <fullName evidence="3">DUF6535 domain-containing protein</fullName>
    </recommendedName>
</protein>
<evidence type="ECO:0000256" key="2">
    <source>
        <dbReference type="SAM" id="Phobius"/>
    </source>
</evidence>
<sequence length="203" mass="22562">MPTADDPPAISQSDNDRCGLTPTGTDRGATDDEELCRLIAALQTCFVDLAKKQEEQGEKLYRAMEALKLPVPTTDKKTSFWNSYMKLADEYDKEFHAKYSTDLDTALIFIEPQLATDPPKIIIIVQCLLYASLSTTLLAVLLAVLGKQWLMYYQAAGSRGTIEKRGLERQRKLDGWGATVTVTDPPVALPLFWRVTVTMEGVA</sequence>
<proteinExistence type="predicted"/>
<dbReference type="EMBL" id="JARKIB010000018">
    <property type="protein sequence ID" value="KAJ7769436.1"/>
    <property type="molecule type" value="Genomic_DNA"/>
</dbReference>
<dbReference type="Pfam" id="PF20153">
    <property type="entry name" value="DUF6535"/>
    <property type="match status" value="1"/>
</dbReference>
<feature type="domain" description="DUF6535" evidence="3">
    <location>
        <begin position="114"/>
        <end position="176"/>
    </location>
</feature>